<gene>
    <name evidence="1" type="ORF">ET33_13040</name>
</gene>
<proteinExistence type="predicted"/>
<dbReference type="eggNOG" id="ENOG50306EK">
    <property type="taxonomic scope" value="Bacteria"/>
</dbReference>
<evidence type="ECO:0000313" key="1">
    <source>
        <dbReference type="EMBL" id="KEQ27615.1"/>
    </source>
</evidence>
<sequence>MEWGMMLSKYEGSRITVWIEDLSGEEQTQPKPYTLFKTALTEDQAYFKFYFNAHQFLSVPLFDDSLTKLERNQARDCFVSHDPKANLRYHIYFEERV</sequence>
<keyword evidence="2" id="KW-1185">Reference proteome</keyword>
<dbReference type="AlphaFoldDB" id="A0A081PA92"/>
<evidence type="ECO:0000313" key="2">
    <source>
        <dbReference type="Proteomes" id="UP000028123"/>
    </source>
</evidence>
<comment type="caution">
    <text evidence="1">The sequence shown here is derived from an EMBL/GenBank/DDBJ whole genome shotgun (WGS) entry which is preliminary data.</text>
</comment>
<dbReference type="EMBL" id="JNVM01000002">
    <property type="protein sequence ID" value="KEQ27615.1"/>
    <property type="molecule type" value="Genomic_DNA"/>
</dbReference>
<dbReference type="Proteomes" id="UP000028123">
    <property type="component" value="Unassembled WGS sequence"/>
</dbReference>
<protein>
    <submittedName>
        <fullName evidence="1">Uncharacterized protein</fullName>
    </submittedName>
</protein>
<accession>A0A081PA92</accession>
<reference evidence="1 2" key="1">
    <citation type="submission" date="2014-06" db="EMBL/GenBank/DDBJ databases">
        <title>Draft genome sequence of Paenibacillus sp. MSt1.</title>
        <authorList>
            <person name="Aw Y.K."/>
            <person name="Ong K.S."/>
            <person name="Gan H.M."/>
            <person name="Lee S.M."/>
        </authorList>
    </citation>
    <scope>NUCLEOTIDE SEQUENCE [LARGE SCALE GENOMIC DNA]</scope>
    <source>
        <strain evidence="1 2">MSt1</strain>
    </source>
</reference>
<name>A0A081PA92_9BACL</name>
<organism evidence="1 2">
    <name type="scientific">Paenibacillus tyrfis</name>
    <dbReference type="NCBI Taxonomy" id="1501230"/>
    <lineage>
        <taxon>Bacteria</taxon>
        <taxon>Bacillati</taxon>
        <taxon>Bacillota</taxon>
        <taxon>Bacilli</taxon>
        <taxon>Bacillales</taxon>
        <taxon>Paenibacillaceae</taxon>
        <taxon>Paenibacillus</taxon>
    </lineage>
</organism>